<dbReference type="Pfam" id="PF00309">
    <property type="entry name" value="Sigma54_AID"/>
    <property type="match status" value="1"/>
</dbReference>
<name>A0A8J7LL24_9RHOB</name>
<dbReference type="PANTHER" id="PTHR32248:SF4">
    <property type="entry name" value="RNA POLYMERASE SIGMA-54 FACTOR"/>
    <property type="match status" value="1"/>
</dbReference>
<keyword evidence="8 9" id="KW-0804">Transcription</keyword>
<organism evidence="12 13">
    <name type="scientific">Halocynthiibacter styelae</name>
    <dbReference type="NCBI Taxonomy" id="2761955"/>
    <lineage>
        <taxon>Bacteria</taxon>
        <taxon>Pseudomonadati</taxon>
        <taxon>Pseudomonadota</taxon>
        <taxon>Alphaproteobacteria</taxon>
        <taxon>Rhodobacterales</taxon>
        <taxon>Paracoccaceae</taxon>
        <taxon>Halocynthiibacter</taxon>
    </lineage>
</organism>
<gene>
    <name evidence="12" type="primary">rpoN</name>
    <name evidence="12" type="ORF">H1D41_09430</name>
</gene>
<evidence type="ECO:0000256" key="5">
    <source>
        <dbReference type="ARBA" id="ARBA00023015"/>
    </source>
</evidence>
<keyword evidence="6 9" id="KW-0731">Sigma factor</keyword>
<dbReference type="GO" id="GO:0016779">
    <property type="term" value="F:nucleotidyltransferase activity"/>
    <property type="evidence" value="ECO:0007669"/>
    <property type="project" value="UniProtKB-KW"/>
</dbReference>
<dbReference type="RefSeq" id="WP_228848666.1">
    <property type="nucleotide sequence ID" value="NZ_JADCKQ010000006.1"/>
</dbReference>
<accession>A0A8J7LL24</accession>
<comment type="caution">
    <text evidence="12">The sequence shown here is derived from an EMBL/GenBank/DDBJ whole genome shotgun (WGS) entry which is preliminary data.</text>
</comment>
<keyword evidence="2 9" id="KW-0240">DNA-directed RNA polymerase</keyword>
<evidence type="ECO:0000256" key="8">
    <source>
        <dbReference type="ARBA" id="ARBA00023163"/>
    </source>
</evidence>
<dbReference type="Pfam" id="PF04552">
    <property type="entry name" value="Sigma54_DBD"/>
    <property type="match status" value="1"/>
</dbReference>
<dbReference type="InterPro" id="IPR007046">
    <property type="entry name" value="RNA_pol_sigma_54_core-bd"/>
</dbReference>
<keyword evidence="7 9" id="KW-0238">DNA-binding</keyword>
<evidence type="ECO:0000256" key="9">
    <source>
        <dbReference type="PIRNR" id="PIRNR000774"/>
    </source>
</evidence>
<feature type="domain" description="RNA polymerase sigma factor 54 core-binding" evidence="11">
    <location>
        <begin position="65"/>
        <end position="247"/>
    </location>
</feature>
<dbReference type="GO" id="GO:0000428">
    <property type="term" value="C:DNA-directed RNA polymerase complex"/>
    <property type="evidence" value="ECO:0007669"/>
    <property type="project" value="UniProtKB-KW"/>
</dbReference>
<dbReference type="InterPro" id="IPR038709">
    <property type="entry name" value="RpoN_core-bd_sf"/>
</dbReference>
<evidence type="ECO:0000256" key="2">
    <source>
        <dbReference type="ARBA" id="ARBA00022478"/>
    </source>
</evidence>
<evidence type="ECO:0000313" key="12">
    <source>
        <dbReference type="EMBL" id="MBI1493854.1"/>
    </source>
</evidence>
<evidence type="ECO:0000256" key="7">
    <source>
        <dbReference type="ARBA" id="ARBA00023125"/>
    </source>
</evidence>
<evidence type="ECO:0000313" key="13">
    <source>
        <dbReference type="Proteomes" id="UP000640583"/>
    </source>
</evidence>
<evidence type="ECO:0000256" key="4">
    <source>
        <dbReference type="ARBA" id="ARBA00022695"/>
    </source>
</evidence>
<dbReference type="PIRSF" id="PIRSF000774">
    <property type="entry name" value="RpoN"/>
    <property type="match status" value="1"/>
</dbReference>
<dbReference type="NCBIfam" id="TIGR02395">
    <property type="entry name" value="rpoN_sigma"/>
    <property type="match status" value="1"/>
</dbReference>
<keyword evidence="4 9" id="KW-0548">Nucleotidyltransferase</keyword>
<dbReference type="GO" id="GO:0001216">
    <property type="term" value="F:DNA-binding transcription activator activity"/>
    <property type="evidence" value="ECO:0007669"/>
    <property type="project" value="InterPro"/>
</dbReference>
<dbReference type="EMBL" id="JADCKQ010000006">
    <property type="protein sequence ID" value="MBI1493854.1"/>
    <property type="molecule type" value="Genomic_DNA"/>
</dbReference>
<comment type="similarity">
    <text evidence="1 9">Belongs to the sigma-54 factor family.</text>
</comment>
<evidence type="ECO:0000259" key="11">
    <source>
        <dbReference type="Pfam" id="PF04963"/>
    </source>
</evidence>
<dbReference type="GO" id="GO:0006352">
    <property type="term" value="P:DNA-templated transcription initiation"/>
    <property type="evidence" value="ECO:0007669"/>
    <property type="project" value="InterPro"/>
</dbReference>
<dbReference type="Pfam" id="PF04963">
    <property type="entry name" value="Sigma54_CBD"/>
    <property type="match status" value="1"/>
</dbReference>
<feature type="domain" description="RNA polymerase sigma factor 54 DNA-binding" evidence="10">
    <location>
        <begin position="262"/>
        <end position="420"/>
    </location>
</feature>
<dbReference type="PROSITE" id="PS50044">
    <property type="entry name" value="SIGMA54_3"/>
    <property type="match status" value="1"/>
</dbReference>
<evidence type="ECO:0000256" key="6">
    <source>
        <dbReference type="ARBA" id="ARBA00023082"/>
    </source>
</evidence>
<keyword evidence="3 9" id="KW-0808">Transferase</keyword>
<evidence type="ECO:0000256" key="3">
    <source>
        <dbReference type="ARBA" id="ARBA00022679"/>
    </source>
</evidence>
<evidence type="ECO:0000256" key="1">
    <source>
        <dbReference type="ARBA" id="ARBA00008798"/>
    </source>
</evidence>
<dbReference type="GO" id="GO:0016987">
    <property type="term" value="F:sigma factor activity"/>
    <property type="evidence" value="ECO:0007669"/>
    <property type="project" value="UniProtKB-KW"/>
</dbReference>
<proteinExistence type="inferred from homology"/>
<evidence type="ECO:0000259" key="10">
    <source>
        <dbReference type="Pfam" id="PF04552"/>
    </source>
</evidence>
<dbReference type="Proteomes" id="UP000640583">
    <property type="component" value="Unassembled WGS sequence"/>
</dbReference>
<dbReference type="PROSITE" id="PS00718">
    <property type="entry name" value="SIGMA54_2"/>
    <property type="match status" value="1"/>
</dbReference>
<dbReference type="InterPro" id="IPR007634">
    <property type="entry name" value="RNA_pol_sigma_54_DNA-bd"/>
</dbReference>
<comment type="function">
    <text evidence="9">Sigma factors are initiation factors that promote the attachment of RNA polymerase to specific initiation sites and are then released.</text>
</comment>
<sequence>MVNPSTPRTQLSTSQRQTLSAGLTYSLGILSLSSVDLARRISEEAAENPLLRVRGGSRVNPMELSETLESRISLSEHLHRQLMANNPPGRKRDIAQYLIGDLTEEGYIRSSVAELTGELRCSSAEVDHAVRLIQQCEPSGIGARNLAECIGIQLADNGLRQKDVDVVLKHLDLFAAENWGKLRKISGMGEKLARSIAVKIRGLSPYPAEQFRPLAEEVLPDVCIRKADSDEIIAYLCRDVMPDLSLEEGLMRRAMKDEAAQDYIRECRRRADALIRAVNFRGKTLLQIAHLLVEVQRSFFVGDVSELKPVTRVDIARKLKVHPSTVARAVAGKFAQVNGVMYPLSVFFQRSVQSGDGETTSAYTVQHKLKAMIAAENKDNPLSDLEIVDQLLQEGVDIARRTVAKYRGCLKIPTSYDRKRKYLSQRP</sequence>
<dbReference type="AlphaFoldDB" id="A0A8J7LL24"/>
<dbReference type="GO" id="GO:0003677">
    <property type="term" value="F:DNA binding"/>
    <property type="evidence" value="ECO:0007669"/>
    <property type="project" value="UniProtKB-KW"/>
</dbReference>
<keyword evidence="5 9" id="KW-0805">Transcription regulation</keyword>
<dbReference type="InterPro" id="IPR000394">
    <property type="entry name" value="RNA_pol_sigma_54"/>
</dbReference>
<dbReference type="Gene3D" id="1.10.10.1330">
    <property type="entry name" value="RNA polymerase sigma-54 factor, core-binding domain"/>
    <property type="match status" value="1"/>
</dbReference>
<reference evidence="12" key="1">
    <citation type="submission" date="2020-10" db="EMBL/GenBank/DDBJ databases">
        <title>Paenihalocynthiibacter styelae gen. nov., sp. nov., isolated from stalked sea squirt Styela clava.</title>
        <authorList>
            <person name="Kim Y.-O."/>
            <person name="Yoon J.-H."/>
        </authorList>
    </citation>
    <scope>NUCLEOTIDE SEQUENCE</scope>
    <source>
        <strain evidence="12">MYP1-1</strain>
    </source>
</reference>
<dbReference type="PRINTS" id="PR00045">
    <property type="entry name" value="SIGMA54FCT"/>
</dbReference>
<dbReference type="PANTHER" id="PTHR32248">
    <property type="entry name" value="RNA POLYMERASE SIGMA-54 FACTOR"/>
    <property type="match status" value="1"/>
</dbReference>
<protein>
    <recommendedName>
        <fullName evidence="9">RNA polymerase sigma-54 factor</fullName>
    </recommendedName>
</protein>
<keyword evidence="13" id="KW-1185">Reference proteome</keyword>
<dbReference type="Gene3D" id="1.10.10.60">
    <property type="entry name" value="Homeodomain-like"/>
    <property type="match status" value="1"/>
</dbReference>